<dbReference type="GO" id="GO:0003341">
    <property type="term" value="P:cilium movement"/>
    <property type="evidence" value="ECO:0007669"/>
    <property type="project" value="TreeGrafter"/>
</dbReference>
<dbReference type="GO" id="GO:1904158">
    <property type="term" value="P:axonemal central apparatus assembly"/>
    <property type="evidence" value="ECO:0007669"/>
    <property type="project" value="TreeGrafter"/>
</dbReference>
<dbReference type="InParanoid" id="A0A7R8UFA8"/>
<evidence type="ECO:0000313" key="2">
    <source>
        <dbReference type="EMBL" id="CAD7079768.1"/>
    </source>
</evidence>
<dbReference type="GO" id="GO:0005930">
    <property type="term" value="C:axoneme"/>
    <property type="evidence" value="ECO:0007669"/>
    <property type="project" value="TreeGrafter"/>
</dbReference>
<feature type="compositionally biased region" description="Acidic residues" evidence="1">
    <location>
        <begin position="1202"/>
        <end position="1211"/>
    </location>
</feature>
<proteinExistence type="predicted"/>
<dbReference type="Proteomes" id="UP000594454">
    <property type="component" value="Chromosome 1"/>
</dbReference>
<dbReference type="EMBL" id="LR899009">
    <property type="protein sequence ID" value="CAD7079768.1"/>
    <property type="molecule type" value="Genomic_DNA"/>
</dbReference>
<name>A0A7R8UFA8_HERIL</name>
<dbReference type="InterPro" id="IPR013783">
    <property type="entry name" value="Ig-like_fold"/>
</dbReference>
<dbReference type="InterPro" id="IPR033305">
    <property type="entry name" value="Hydin-like"/>
</dbReference>
<sequence length="2019" mass="231517">METESNKIFCCDEKKRLMKNSAFLERLSLKPKVLVFTQHGKGRTYKKTIEVKNDDINFVQITLNSDFPNDLVYQTDENRQIEPQLSKNIDVFYEPAQNTSKLDQINRRHNIFISIQHPKVTIEVPIIIQFISAEMCVPKRIFFPKCVLNLNSYYCMSIYNPNKKPIIFTTKWNVKSSNIELLSDENSFAGKSCTRLVFSVAPTGDCSIEDKLLIIEGTQQYKVNFYNEVELYEPYISRNYFRFVGVYYGFSKDEYFLVCNESMKPLKVKWCRNEVKEVSELSPRSNDIGEHHDKKHIDDHFIIIPKSATIPPSSSFKMRITFIPKPQSASCRGDTRMKFKSQAYLAFNTKPIRLPITLSGNAKGADIILNFCHIELGNITIGERRCIRVKALNTSSITGIIKFVGCDGSFGGVASCDPNYHILDPQEEKIFRIEYYGTCLGKCVEKILFRVENGRQLEVIISCVVDPIKVIPTPDTIDFGNTPICSLQKKELIVRNPMCAPIVVSLEVDNDGVQEPLIIRDFDEFVDNWETEDEELNTESKNHFMTCNQMEKVNCGFDDYTSSSVSSIPEDNVELDKSQEMCRPKEGELVSQISAKSSGFIDICDNVSPIASTFVVETTRDRLIDDPHPDLIILNNITSNLFKLDYFEPLSDMLMKREKFPKLPNSPKEYLFSPKLYFIKGLESCKIPIFLASNRSGKFTTVLKMRVAVPQDIDANPLETEMNDINTITLPEEATITTIALSHNCIVPELEVMDEIQFDVGVDFPKRIDFLVKNLANITGIINFRIIDPDETAEVIFEPKRLVIRPLETLTCQMKVTCRIVGESAIKGSIGVFGGRKEYPFKIHCKSAPPKLKISVTPIKHTQKVLIKDVCMTYIINTGPALVQYEAEMKNGTYMKCDNPQGVVYPRECAEIRVSTFFYDPDLYKDTLILKVKHLNIIVRIMEFLNQENNTKSMFPQTVPIQCLAKKPYKISISRKKHLGNDDENSRFEFKENSLYVEPDGIAELELILIRKTSAKFKQEFTINALEWISRKRVEGFPFIAEVELINVRLSWSKPQLEFDFRNSDFYEMSFGESVTLRNHSDITEEVRLEAVGSFEIFYPEKHTFFTKMELRLGPRQTKDLVICFDVKEINQWNRDVQYEGKILVISPEKNHVRPIKNEHFQTVLDYTNLLGPINMFTQRVDIKNEWLTSFEKMLDYDLEEDVNHDEEEEQTVTSESIQTIFEPVENRLKGKKSRKIAPQDSPHTPKSLKKDESKKTKGKNKEARKKAKSSEELDSESRQTKSPKSPKMNPKSKKSPLKPEAMEDIISQIEEPKPPDFICKEHKLNVTFSEIAKKIREVLEIKSEFGPYDKVKLCGLKPHSKASIKSNTTGTESYFALDHYRGSISPGAQKKMCLYFSGDSEDVEIKSTLIMDVVGGKSETLNVTVSNTRIEIEISQNNFNVGSQPWYKANYFKVNIKNINPNPVQITPKVNEYNGSNKRFFSGFIDFRPKQSFLLQPGFVVQFDIVAFMGLNQRFFDALGIDVNGGIPASIFFRGCASVPMISILSLEKLPLDEITTEQEYEILNKIFINQLEDINVQESPVSEYEVLECRNALGIFNPEEMGSQLEDASTEMINGSSSSSMEVKSECQQFMRTPAVNVSYCLGNTNKASGAENENSQTKPATMTATELVDPESSNKATLNNLHFTESRTIELLSAPKRPEFRATVLQVADPDLIDYCVLDYPQEYPNSVQLQYLTEVQHFQNDIFQKKFAWQNYRKIIQKEVTPKMDIEKQTLKETKFQQPIRPTHFKIQPLPYYSSSYKFNFGTISLGQQVNWTFDIFYHGPGKANFSIRSLIVIPGMKITFLEPSFDCDGVHGDYKFTIYNNDLNPKENYKYRSINSRSSEEIQSIRNDCGDCQGKALCHAHSYDFDPYLIHTRETNALNRRAINEFYSWWNNPNREVKDPNIHCELFQERLGKTAYKIFKFNIDFKPTSNFYNDPTFFEDFIYIDIHLGPTVPILLQGTISSAKTSGSESMNEE</sequence>
<reference evidence="2 3" key="1">
    <citation type="submission" date="2020-11" db="EMBL/GenBank/DDBJ databases">
        <authorList>
            <person name="Wallbank WR R."/>
            <person name="Pardo Diaz C."/>
            <person name="Kozak K."/>
            <person name="Martin S."/>
            <person name="Jiggins C."/>
            <person name="Moest M."/>
            <person name="Warren A I."/>
            <person name="Generalovic N T."/>
            <person name="Byers J.R.P. K."/>
            <person name="Montejo-Kovacevich G."/>
            <person name="Yen C E."/>
        </authorList>
    </citation>
    <scope>NUCLEOTIDE SEQUENCE [LARGE SCALE GENOMIC DNA]</scope>
</reference>
<dbReference type="PANTHER" id="PTHR23053:SF0">
    <property type="entry name" value="HYDROCEPHALUS-INDUCING PROTEIN HOMOLOG"/>
    <property type="match status" value="1"/>
</dbReference>
<feature type="compositionally biased region" description="Basic and acidic residues" evidence="1">
    <location>
        <begin position="1269"/>
        <end position="1280"/>
    </location>
</feature>
<feature type="region of interest" description="Disordered" evidence="1">
    <location>
        <begin position="1202"/>
        <end position="1300"/>
    </location>
</feature>
<dbReference type="Gene3D" id="2.60.40.10">
    <property type="entry name" value="Immunoglobulins"/>
    <property type="match status" value="2"/>
</dbReference>
<organism evidence="2 3">
    <name type="scientific">Hermetia illucens</name>
    <name type="common">Black soldier fly</name>
    <dbReference type="NCBI Taxonomy" id="343691"/>
    <lineage>
        <taxon>Eukaryota</taxon>
        <taxon>Metazoa</taxon>
        <taxon>Ecdysozoa</taxon>
        <taxon>Arthropoda</taxon>
        <taxon>Hexapoda</taxon>
        <taxon>Insecta</taxon>
        <taxon>Pterygota</taxon>
        <taxon>Neoptera</taxon>
        <taxon>Endopterygota</taxon>
        <taxon>Diptera</taxon>
        <taxon>Brachycera</taxon>
        <taxon>Stratiomyomorpha</taxon>
        <taxon>Stratiomyidae</taxon>
        <taxon>Hermetiinae</taxon>
        <taxon>Hermetia</taxon>
    </lineage>
</organism>
<gene>
    <name evidence="2" type="ORF">HERILL_LOCUS2966</name>
</gene>
<accession>A0A7R8UFA8</accession>
<dbReference type="OrthoDB" id="8014496at2759"/>
<evidence type="ECO:0000256" key="1">
    <source>
        <dbReference type="SAM" id="MobiDB-lite"/>
    </source>
</evidence>
<dbReference type="PANTHER" id="PTHR23053">
    <property type="entry name" value="DLEC1 DELETED IN LUNG AND ESOPHAGEAL CANCER 1"/>
    <property type="match status" value="1"/>
</dbReference>
<feature type="compositionally biased region" description="Basic and acidic residues" evidence="1">
    <location>
        <begin position="1249"/>
        <end position="1262"/>
    </location>
</feature>
<evidence type="ECO:0000313" key="3">
    <source>
        <dbReference type="Proteomes" id="UP000594454"/>
    </source>
</evidence>
<protein>
    <recommendedName>
        <fullName evidence="4">Hydrocephalus-inducing protein</fullName>
    </recommendedName>
</protein>
<keyword evidence="3" id="KW-1185">Reference proteome</keyword>
<evidence type="ECO:0008006" key="4">
    <source>
        <dbReference type="Google" id="ProtNLM"/>
    </source>
</evidence>